<proteinExistence type="predicted"/>
<dbReference type="AlphaFoldDB" id="A0A0F9SPE9"/>
<sequence>MKNRIIVGTILFAFLLSGTVFAQEKKQKVEAPQLTVEQKWKRAMSNLNAIFIASIAYAKSQGKSPSHYGKYMGELFATSWEGVKGVTDFIEAMHWNWQMWEDFQIEVLEESENFYKAKIKGIGEKYITEGSEAGVTLNEYYDCWEQLMMPITNYLGLEYKQKIEGDWIVFTVKEKK</sequence>
<reference evidence="1" key="1">
    <citation type="journal article" date="2015" name="Nature">
        <title>Complex archaea that bridge the gap between prokaryotes and eukaryotes.</title>
        <authorList>
            <person name="Spang A."/>
            <person name="Saw J.H."/>
            <person name="Jorgensen S.L."/>
            <person name="Zaremba-Niedzwiedzka K."/>
            <person name="Martijn J."/>
            <person name="Lind A.E."/>
            <person name="van Eijk R."/>
            <person name="Schleper C."/>
            <person name="Guy L."/>
            <person name="Ettema T.J."/>
        </authorList>
    </citation>
    <scope>NUCLEOTIDE SEQUENCE</scope>
</reference>
<protein>
    <submittedName>
        <fullName evidence="1">Uncharacterized protein</fullName>
    </submittedName>
</protein>
<organism evidence="1">
    <name type="scientific">marine sediment metagenome</name>
    <dbReference type="NCBI Taxonomy" id="412755"/>
    <lineage>
        <taxon>unclassified sequences</taxon>
        <taxon>metagenomes</taxon>
        <taxon>ecological metagenomes</taxon>
    </lineage>
</organism>
<comment type="caution">
    <text evidence="1">The sequence shown here is derived from an EMBL/GenBank/DDBJ whole genome shotgun (WGS) entry which is preliminary data.</text>
</comment>
<name>A0A0F9SPE9_9ZZZZ</name>
<gene>
    <name evidence="1" type="ORF">LCGC14_0447590</name>
</gene>
<evidence type="ECO:0000313" key="1">
    <source>
        <dbReference type="EMBL" id="KKN68824.1"/>
    </source>
</evidence>
<dbReference type="EMBL" id="LAZR01000439">
    <property type="protein sequence ID" value="KKN68824.1"/>
    <property type="molecule type" value="Genomic_DNA"/>
</dbReference>
<accession>A0A0F9SPE9</accession>